<feature type="region of interest" description="Disordered" evidence="1">
    <location>
        <begin position="45"/>
        <end position="67"/>
    </location>
</feature>
<evidence type="ECO:0000256" key="1">
    <source>
        <dbReference type="SAM" id="MobiDB-lite"/>
    </source>
</evidence>
<accession>A0ABV2GHQ4</accession>
<dbReference type="EMBL" id="JBEPMC010000001">
    <property type="protein sequence ID" value="MET3577674.1"/>
    <property type="molecule type" value="Genomic_DNA"/>
</dbReference>
<organism evidence="2 3">
    <name type="scientific">Mesorhizobium robiniae</name>
    <dbReference type="NCBI Taxonomy" id="559315"/>
    <lineage>
        <taxon>Bacteria</taxon>
        <taxon>Pseudomonadati</taxon>
        <taxon>Pseudomonadota</taxon>
        <taxon>Alphaproteobacteria</taxon>
        <taxon>Hyphomicrobiales</taxon>
        <taxon>Phyllobacteriaceae</taxon>
        <taxon>Mesorhizobium</taxon>
    </lineage>
</organism>
<proteinExistence type="predicted"/>
<sequence>MAVRIKLPGGTLKMKVYRELRERERARRIPVLKMGSLYFTWWSNRRPPSNDQPSAPDNPARDAVAPS</sequence>
<protein>
    <submittedName>
        <fullName evidence="2">Uncharacterized protein</fullName>
    </submittedName>
</protein>
<reference evidence="2 3" key="1">
    <citation type="submission" date="2024-06" db="EMBL/GenBank/DDBJ databases">
        <title>Genomic Encyclopedia of Type Strains, Phase IV (KMG-IV): sequencing the most valuable type-strain genomes for metagenomic binning, comparative biology and taxonomic classification.</title>
        <authorList>
            <person name="Goeker M."/>
        </authorList>
    </citation>
    <scope>NUCLEOTIDE SEQUENCE [LARGE SCALE GENOMIC DNA]</scope>
    <source>
        <strain evidence="2 3">DSM 100022</strain>
    </source>
</reference>
<dbReference type="Proteomes" id="UP001549204">
    <property type="component" value="Unassembled WGS sequence"/>
</dbReference>
<comment type="caution">
    <text evidence="2">The sequence shown here is derived from an EMBL/GenBank/DDBJ whole genome shotgun (WGS) entry which is preliminary data.</text>
</comment>
<name>A0ABV2GHQ4_9HYPH</name>
<gene>
    <name evidence="2" type="ORF">ABID19_000689</name>
</gene>
<evidence type="ECO:0000313" key="2">
    <source>
        <dbReference type="EMBL" id="MET3577674.1"/>
    </source>
</evidence>
<keyword evidence="3" id="KW-1185">Reference proteome</keyword>
<evidence type="ECO:0000313" key="3">
    <source>
        <dbReference type="Proteomes" id="UP001549204"/>
    </source>
</evidence>
<dbReference type="RefSeq" id="WP_354487983.1">
    <property type="nucleotide sequence ID" value="NZ_JBEPMC010000001.1"/>
</dbReference>
<feature type="compositionally biased region" description="Polar residues" evidence="1">
    <location>
        <begin position="45"/>
        <end position="55"/>
    </location>
</feature>